<dbReference type="OrthoDB" id="544827at2759"/>
<comment type="caution">
    <text evidence="4">The sequence shown here is derived from an EMBL/GenBank/DDBJ whole genome shotgun (WGS) entry which is preliminary data.</text>
</comment>
<protein>
    <submittedName>
        <fullName evidence="4">Uncharacterized protein</fullName>
    </submittedName>
</protein>
<feature type="transmembrane region" description="Helical" evidence="2">
    <location>
        <begin position="209"/>
        <end position="227"/>
    </location>
</feature>
<evidence type="ECO:0000313" key="4">
    <source>
        <dbReference type="EMBL" id="PNH09317.1"/>
    </source>
</evidence>
<evidence type="ECO:0000256" key="1">
    <source>
        <dbReference type="SAM" id="MobiDB-lite"/>
    </source>
</evidence>
<feature type="transmembrane region" description="Helical" evidence="2">
    <location>
        <begin position="99"/>
        <end position="117"/>
    </location>
</feature>
<gene>
    <name evidence="4" type="ORF">TSOC_004069</name>
</gene>
<keyword evidence="2" id="KW-0812">Transmembrane</keyword>
<sequence length="231" mass="24763">MTLPLQHWSPCRPGVASAPLLLLLQLLLVALPCAPAQNTTTQFATHLEMGEIISKPLEAGQNATYKPSSSSSSSTYAPSSSSSTISSSRYTSYGSSRGVATRAVIVGVVLVSTYALYSNHYYYTTRFYYNDYYDDCALRNITAERAGQGDYYIDPNAVAAIPNTVPYQSGSFDLIQFNNTLYNQTNGLVVDPAYCNSTYTGGAAAVRAAVLWLLAAVAAACCVLGWGPELL</sequence>
<feature type="region of interest" description="Disordered" evidence="1">
    <location>
        <begin position="63"/>
        <end position="93"/>
    </location>
</feature>
<feature type="compositionally biased region" description="Low complexity" evidence="1">
    <location>
        <begin position="68"/>
        <end position="93"/>
    </location>
</feature>
<accession>A0A2J8A9W0</accession>
<feature type="signal peptide" evidence="3">
    <location>
        <begin position="1"/>
        <end position="36"/>
    </location>
</feature>
<keyword evidence="2" id="KW-0472">Membrane</keyword>
<keyword evidence="3" id="KW-0732">Signal</keyword>
<dbReference type="EMBL" id="PGGS01000095">
    <property type="protein sequence ID" value="PNH09317.1"/>
    <property type="molecule type" value="Genomic_DNA"/>
</dbReference>
<evidence type="ECO:0000256" key="3">
    <source>
        <dbReference type="SAM" id="SignalP"/>
    </source>
</evidence>
<proteinExistence type="predicted"/>
<feature type="chain" id="PRO_5014317207" evidence="3">
    <location>
        <begin position="37"/>
        <end position="231"/>
    </location>
</feature>
<keyword evidence="2" id="KW-1133">Transmembrane helix</keyword>
<reference evidence="4 5" key="1">
    <citation type="journal article" date="2017" name="Mol. Biol. Evol.">
        <title>The 4-celled Tetrabaena socialis nuclear genome reveals the essential components for genetic control of cell number at the origin of multicellularity in the volvocine lineage.</title>
        <authorList>
            <person name="Featherston J."/>
            <person name="Arakaki Y."/>
            <person name="Hanschen E.R."/>
            <person name="Ferris P.J."/>
            <person name="Michod R.E."/>
            <person name="Olson B.J.S.C."/>
            <person name="Nozaki H."/>
            <person name="Durand P.M."/>
        </authorList>
    </citation>
    <scope>NUCLEOTIDE SEQUENCE [LARGE SCALE GENOMIC DNA]</scope>
    <source>
        <strain evidence="4 5">NIES-571</strain>
    </source>
</reference>
<dbReference type="AlphaFoldDB" id="A0A2J8A9W0"/>
<keyword evidence="5" id="KW-1185">Reference proteome</keyword>
<evidence type="ECO:0000313" key="5">
    <source>
        <dbReference type="Proteomes" id="UP000236333"/>
    </source>
</evidence>
<organism evidence="4 5">
    <name type="scientific">Tetrabaena socialis</name>
    <dbReference type="NCBI Taxonomy" id="47790"/>
    <lineage>
        <taxon>Eukaryota</taxon>
        <taxon>Viridiplantae</taxon>
        <taxon>Chlorophyta</taxon>
        <taxon>core chlorophytes</taxon>
        <taxon>Chlorophyceae</taxon>
        <taxon>CS clade</taxon>
        <taxon>Chlamydomonadales</taxon>
        <taxon>Tetrabaenaceae</taxon>
        <taxon>Tetrabaena</taxon>
    </lineage>
</organism>
<name>A0A2J8A9W0_9CHLO</name>
<evidence type="ECO:0000256" key="2">
    <source>
        <dbReference type="SAM" id="Phobius"/>
    </source>
</evidence>
<dbReference type="Proteomes" id="UP000236333">
    <property type="component" value="Unassembled WGS sequence"/>
</dbReference>